<proteinExistence type="predicted"/>
<gene>
    <name evidence="1" type="ordered locus">SCATT_42760</name>
</gene>
<dbReference type="EMBL" id="CP003219">
    <property type="protein sequence ID" value="AEW96647.1"/>
    <property type="molecule type" value="Genomic_DNA"/>
</dbReference>
<protein>
    <submittedName>
        <fullName evidence="1">Uncharacterized protein</fullName>
    </submittedName>
</protein>
<dbReference type="HOGENOM" id="CLU_2182408_0_0_11"/>
<dbReference type="Proteomes" id="UP000007842">
    <property type="component" value="Chromosome"/>
</dbReference>
<dbReference type="PATRIC" id="fig|1003195.29.peg.4271"/>
<evidence type="ECO:0000313" key="1">
    <source>
        <dbReference type="EMBL" id="AEW96647.1"/>
    </source>
</evidence>
<accession>G8WSU1</accession>
<name>G8WSU1_STREN</name>
<evidence type="ECO:0000313" key="2">
    <source>
        <dbReference type="Proteomes" id="UP000007842"/>
    </source>
</evidence>
<dbReference type="RefSeq" id="WP_014628392.1">
    <property type="nucleotide sequence ID" value="NC_016111.1"/>
</dbReference>
<dbReference type="KEGG" id="scy:SCATT_42760"/>
<keyword evidence="2" id="KW-1185">Reference proteome</keyword>
<dbReference type="AlphaFoldDB" id="G8WSU1"/>
<sequence>MIEIRVPRDRAEAAITFWHTAAPESGMTIGGHDTPAVLPVITPVNRTVEEEARHLAAHGARLEATPDPYSAEMTAPGGTRFIITANPDIQPLPIPPDIPGKTVTAKIDL</sequence>
<reference evidence="2" key="1">
    <citation type="submission" date="2011-12" db="EMBL/GenBank/DDBJ databases">
        <title>Complete genome sequence of Streptomyces cattleya strain DSM 46488.</title>
        <authorList>
            <person name="Ou H.-Y."/>
            <person name="Li P."/>
            <person name="Zhao C."/>
            <person name="O'Hagan D."/>
            <person name="Deng Z."/>
        </authorList>
    </citation>
    <scope>NUCLEOTIDE SEQUENCE [LARGE SCALE GENOMIC DNA]</scope>
    <source>
        <strain evidence="2">ATCC 35852 / DSM 46488 / JCM 4925 / NBRC 14057 / NRRL 8057</strain>
    </source>
</reference>
<organism evidence="1 2">
    <name type="scientific">Streptantibioticus cattleyicolor (strain ATCC 35852 / DSM 46488 / JCM 4925 / NBRC 14057 / NRRL 8057)</name>
    <name type="common">Streptomyces cattleya</name>
    <dbReference type="NCBI Taxonomy" id="1003195"/>
    <lineage>
        <taxon>Bacteria</taxon>
        <taxon>Bacillati</taxon>
        <taxon>Actinomycetota</taxon>
        <taxon>Actinomycetes</taxon>
        <taxon>Kitasatosporales</taxon>
        <taxon>Streptomycetaceae</taxon>
        <taxon>Streptantibioticus</taxon>
    </lineage>
</organism>